<name>A0A8K0JZJ0_LADFU</name>
<dbReference type="SUPFAM" id="SSF49764">
    <property type="entry name" value="HSP20-like chaperones"/>
    <property type="match status" value="1"/>
</dbReference>
<evidence type="ECO:0000259" key="2">
    <source>
        <dbReference type="PROSITE" id="PS51203"/>
    </source>
</evidence>
<reference evidence="3" key="1">
    <citation type="submission" date="2013-04" db="EMBL/GenBank/DDBJ databases">
        <authorList>
            <person name="Qu J."/>
            <person name="Murali S.C."/>
            <person name="Bandaranaike D."/>
            <person name="Bellair M."/>
            <person name="Blankenburg K."/>
            <person name="Chao H."/>
            <person name="Dinh H."/>
            <person name="Doddapaneni H."/>
            <person name="Downs B."/>
            <person name="Dugan-Rocha S."/>
            <person name="Elkadiri S."/>
            <person name="Gnanaolivu R.D."/>
            <person name="Hernandez B."/>
            <person name="Javaid M."/>
            <person name="Jayaseelan J.C."/>
            <person name="Lee S."/>
            <person name="Li M."/>
            <person name="Ming W."/>
            <person name="Munidasa M."/>
            <person name="Muniz J."/>
            <person name="Nguyen L."/>
            <person name="Ongeri F."/>
            <person name="Osuji N."/>
            <person name="Pu L.-L."/>
            <person name="Puazo M."/>
            <person name="Qu C."/>
            <person name="Quiroz J."/>
            <person name="Raj R."/>
            <person name="Weissenberger G."/>
            <person name="Xin Y."/>
            <person name="Zou X."/>
            <person name="Han Y."/>
            <person name="Richards S."/>
            <person name="Worley K."/>
            <person name="Muzny D."/>
            <person name="Gibbs R."/>
        </authorList>
    </citation>
    <scope>NUCLEOTIDE SEQUENCE</scope>
    <source>
        <strain evidence="3">Sampled in the wild</strain>
    </source>
</reference>
<dbReference type="InterPro" id="IPR008978">
    <property type="entry name" value="HSP20-like_chaperone"/>
</dbReference>
<dbReference type="PANTHER" id="PTHR12356:SF18">
    <property type="entry name" value="NUDC DOMAIN-CONTAINING PROTEIN 2"/>
    <property type="match status" value="1"/>
</dbReference>
<evidence type="ECO:0000313" key="4">
    <source>
        <dbReference type="Proteomes" id="UP000792457"/>
    </source>
</evidence>
<dbReference type="EMBL" id="KZ308212">
    <property type="protein sequence ID" value="KAG8224817.1"/>
    <property type="molecule type" value="Genomic_DNA"/>
</dbReference>
<dbReference type="PROSITE" id="PS51203">
    <property type="entry name" value="CS"/>
    <property type="match status" value="1"/>
</dbReference>
<protein>
    <recommendedName>
        <fullName evidence="2">CS domain-containing protein</fullName>
    </recommendedName>
</protein>
<dbReference type="GO" id="GO:0051082">
    <property type="term" value="F:unfolded protein binding"/>
    <property type="evidence" value="ECO:0007669"/>
    <property type="project" value="TreeGrafter"/>
</dbReference>
<evidence type="ECO:0000313" key="3">
    <source>
        <dbReference type="EMBL" id="KAG8224817.1"/>
    </source>
</evidence>
<feature type="domain" description="CS" evidence="2">
    <location>
        <begin position="39"/>
        <end position="130"/>
    </location>
</feature>
<organism evidence="3 4">
    <name type="scientific">Ladona fulva</name>
    <name type="common">Scarce chaser dragonfly</name>
    <name type="synonym">Libellula fulva</name>
    <dbReference type="NCBI Taxonomy" id="123851"/>
    <lineage>
        <taxon>Eukaryota</taxon>
        <taxon>Metazoa</taxon>
        <taxon>Ecdysozoa</taxon>
        <taxon>Arthropoda</taxon>
        <taxon>Hexapoda</taxon>
        <taxon>Insecta</taxon>
        <taxon>Pterygota</taxon>
        <taxon>Palaeoptera</taxon>
        <taxon>Odonata</taxon>
        <taxon>Epiprocta</taxon>
        <taxon>Anisoptera</taxon>
        <taxon>Libelluloidea</taxon>
        <taxon>Libellulidae</taxon>
        <taxon>Ladona</taxon>
    </lineage>
</organism>
<feature type="compositionally biased region" description="Basic and acidic residues" evidence="1">
    <location>
        <begin position="186"/>
        <end position="201"/>
    </location>
</feature>
<dbReference type="AlphaFoldDB" id="A0A8K0JZJ0"/>
<dbReference type="Proteomes" id="UP000792457">
    <property type="component" value="Unassembled WGS sequence"/>
</dbReference>
<feature type="region of interest" description="Disordered" evidence="1">
    <location>
        <begin position="178"/>
        <end position="201"/>
    </location>
</feature>
<dbReference type="PANTHER" id="PTHR12356">
    <property type="entry name" value="NUCLEAR MOVEMENT PROTEIN NUDC"/>
    <property type="match status" value="1"/>
</dbReference>
<dbReference type="GO" id="GO:0006457">
    <property type="term" value="P:protein folding"/>
    <property type="evidence" value="ECO:0007669"/>
    <property type="project" value="TreeGrafter"/>
</dbReference>
<reference evidence="3" key="2">
    <citation type="submission" date="2017-10" db="EMBL/GenBank/DDBJ databases">
        <title>Ladona fulva Genome sequencing and assembly.</title>
        <authorList>
            <person name="Murali S."/>
            <person name="Richards S."/>
            <person name="Bandaranaike D."/>
            <person name="Bellair M."/>
            <person name="Blankenburg K."/>
            <person name="Chao H."/>
            <person name="Dinh H."/>
            <person name="Doddapaneni H."/>
            <person name="Dugan-Rocha S."/>
            <person name="Elkadiri S."/>
            <person name="Gnanaolivu R."/>
            <person name="Hernandez B."/>
            <person name="Skinner E."/>
            <person name="Javaid M."/>
            <person name="Lee S."/>
            <person name="Li M."/>
            <person name="Ming W."/>
            <person name="Munidasa M."/>
            <person name="Muniz J."/>
            <person name="Nguyen L."/>
            <person name="Hughes D."/>
            <person name="Osuji N."/>
            <person name="Pu L.-L."/>
            <person name="Puazo M."/>
            <person name="Qu C."/>
            <person name="Quiroz J."/>
            <person name="Raj R."/>
            <person name="Weissenberger G."/>
            <person name="Xin Y."/>
            <person name="Zou X."/>
            <person name="Han Y."/>
            <person name="Worley K."/>
            <person name="Muzny D."/>
            <person name="Gibbs R."/>
        </authorList>
    </citation>
    <scope>NUCLEOTIDE SEQUENCE</scope>
    <source>
        <strain evidence="3">Sampled in the wild</strain>
    </source>
</reference>
<dbReference type="Pfam" id="PF04969">
    <property type="entry name" value="CS"/>
    <property type="match status" value="1"/>
</dbReference>
<dbReference type="Gene3D" id="2.60.40.790">
    <property type="match status" value="1"/>
</dbReference>
<comment type="caution">
    <text evidence="3">The sequence shown here is derived from an EMBL/GenBank/DDBJ whole genome shotgun (WGS) entry which is preliminary data.</text>
</comment>
<proteinExistence type="predicted"/>
<dbReference type="GO" id="GO:0005737">
    <property type="term" value="C:cytoplasm"/>
    <property type="evidence" value="ECO:0007669"/>
    <property type="project" value="TreeGrafter"/>
</dbReference>
<dbReference type="InterPro" id="IPR007052">
    <property type="entry name" value="CS_dom"/>
</dbReference>
<dbReference type="OrthoDB" id="515366at2759"/>
<dbReference type="InterPro" id="IPR037898">
    <property type="entry name" value="NudC_fam"/>
</dbReference>
<gene>
    <name evidence="3" type="ORF">J437_LFUL002263</name>
</gene>
<keyword evidence="4" id="KW-1185">Reference proteome</keyword>
<sequence length="201" mass="22714">MSPLTGSRQDSTDGSTSCSVSSSEFRLLHFDERSGIVTCATPWGRWWQTVQEVNIEVNIPSGTRGREIKVKLLANEIECMVKGEVVFKGKLFGTVRSDEMVWTIEDGNKIWIVLTKVSQIRKDEVWGSLLKDNYAADPYTLHEMRKKLDLEWFQIENPGFDFSQAKLSKAYDRIPGTPFPSQLAKAAKDASESSESKDDKE</sequence>
<evidence type="ECO:0000256" key="1">
    <source>
        <dbReference type="SAM" id="MobiDB-lite"/>
    </source>
</evidence>
<accession>A0A8K0JZJ0</accession>
<dbReference type="Gene3D" id="1.20.5.740">
    <property type="entry name" value="Single helix bin"/>
    <property type="match status" value="1"/>
</dbReference>